<accession>A0AC35ES93</accession>
<evidence type="ECO:0000313" key="2">
    <source>
        <dbReference type="WBParaSite" id="PS1159_v2.g10340.t1"/>
    </source>
</evidence>
<sequence length="212" mass="24597">MYQRIMSDFSLSPVISPFHSNIQKIPKSLKYQIPLWEIEEITSFVHRHRRSISAEETILLDRLIDRYERNGSEEGRKELKTFLIYLRRSVQPTPLSKKIKPQIIDLDEGRPKSISVFSEETPRRSPPYKCPRNIKLPSERRVCTCNSCKNLRNTRRSKSCYIFAKYQTAAISPYATIGPQRCCGSSQKSKSSLIGTLKALKNSIVKQKRFKN</sequence>
<proteinExistence type="predicted"/>
<dbReference type="Proteomes" id="UP000887580">
    <property type="component" value="Unplaced"/>
</dbReference>
<dbReference type="WBParaSite" id="PS1159_v2.g10340.t1">
    <property type="protein sequence ID" value="PS1159_v2.g10340.t1"/>
    <property type="gene ID" value="PS1159_v2.g10340"/>
</dbReference>
<protein>
    <submittedName>
        <fullName evidence="2">Uncharacterized protein</fullName>
    </submittedName>
</protein>
<reference evidence="2" key="1">
    <citation type="submission" date="2022-11" db="UniProtKB">
        <authorList>
            <consortium name="WormBaseParasite"/>
        </authorList>
    </citation>
    <scope>IDENTIFICATION</scope>
</reference>
<name>A0AC35ES93_9BILA</name>
<evidence type="ECO:0000313" key="1">
    <source>
        <dbReference type="Proteomes" id="UP000887580"/>
    </source>
</evidence>
<organism evidence="1 2">
    <name type="scientific">Panagrolaimus sp. PS1159</name>
    <dbReference type="NCBI Taxonomy" id="55785"/>
    <lineage>
        <taxon>Eukaryota</taxon>
        <taxon>Metazoa</taxon>
        <taxon>Ecdysozoa</taxon>
        <taxon>Nematoda</taxon>
        <taxon>Chromadorea</taxon>
        <taxon>Rhabditida</taxon>
        <taxon>Tylenchina</taxon>
        <taxon>Panagrolaimomorpha</taxon>
        <taxon>Panagrolaimoidea</taxon>
        <taxon>Panagrolaimidae</taxon>
        <taxon>Panagrolaimus</taxon>
    </lineage>
</organism>